<dbReference type="AlphaFoldDB" id="A0A9D3VFU0"/>
<sequence>MERVMLVKRFFYLHQKYQSFYDSYDWQWSYHPVVEGGYMLQQEDEFKEELRSELTSLFGQYLGHSSLAPTNATVKGKGILRGGPLPGFAPKHPIEVSTSGQVHATVGTHSLL</sequence>
<dbReference type="Proteomes" id="UP000828251">
    <property type="component" value="Unassembled WGS sequence"/>
</dbReference>
<organism evidence="1 2">
    <name type="scientific">Gossypium stocksii</name>
    <dbReference type="NCBI Taxonomy" id="47602"/>
    <lineage>
        <taxon>Eukaryota</taxon>
        <taxon>Viridiplantae</taxon>
        <taxon>Streptophyta</taxon>
        <taxon>Embryophyta</taxon>
        <taxon>Tracheophyta</taxon>
        <taxon>Spermatophyta</taxon>
        <taxon>Magnoliopsida</taxon>
        <taxon>eudicotyledons</taxon>
        <taxon>Gunneridae</taxon>
        <taxon>Pentapetalae</taxon>
        <taxon>rosids</taxon>
        <taxon>malvids</taxon>
        <taxon>Malvales</taxon>
        <taxon>Malvaceae</taxon>
        <taxon>Malvoideae</taxon>
        <taxon>Gossypium</taxon>
    </lineage>
</organism>
<name>A0A9D3VFU0_9ROSI</name>
<accession>A0A9D3VFU0</accession>
<comment type="caution">
    <text evidence="1">The sequence shown here is derived from an EMBL/GenBank/DDBJ whole genome shotgun (WGS) entry which is preliminary data.</text>
</comment>
<dbReference type="EMBL" id="JAIQCV010000007">
    <property type="protein sequence ID" value="KAH1082361.1"/>
    <property type="molecule type" value="Genomic_DNA"/>
</dbReference>
<keyword evidence="2" id="KW-1185">Reference proteome</keyword>
<evidence type="ECO:0000313" key="2">
    <source>
        <dbReference type="Proteomes" id="UP000828251"/>
    </source>
</evidence>
<gene>
    <name evidence="1" type="ORF">J1N35_022122</name>
</gene>
<proteinExistence type="predicted"/>
<feature type="non-terminal residue" evidence="1">
    <location>
        <position position="112"/>
    </location>
</feature>
<evidence type="ECO:0000313" key="1">
    <source>
        <dbReference type="EMBL" id="KAH1082361.1"/>
    </source>
</evidence>
<protein>
    <submittedName>
        <fullName evidence="1">Uncharacterized protein</fullName>
    </submittedName>
</protein>
<reference evidence="1 2" key="1">
    <citation type="journal article" date="2021" name="Plant Biotechnol. J.">
        <title>Multi-omics assisted identification of the key and species-specific regulatory components of drought-tolerant mechanisms in Gossypium stocksii.</title>
        <authorList>
            <person name="Yu D."/>
            <person name="Ke L."/>
            <person name="Zhang D."/>
            <person name="Wu Y."/>
            <person name="Sun Y."/>
            <person name="Mei J."/>
            <person name="Sun J."/>
            <person name="Sun Y."/>
        </authorList>
    </citation>
    <scope>NUCLEOTIDE SEQUENCE [LARGE SCALE GENOMIC DNA]</scope>
    <source>
        <strain evidence="2">cv. E1</strain>
        <tissue evidence="1">Leaf</tissue>
    </source>
</reference>